<dbReference type="EMBL" id="FMZX01000011">
    <property type="protein sequence ID" value="SDD71643.1"/>
    <property type="molecule type" value="Genomic_DNA"/>
</dbReference>
<sequence>MAEAAPLGKRGLAGGARVRAYALMEARVKAGIWVSMALRLADIGGRSGAVLRKGDPDSGGILCILRGRAGLVVLSQVRDAEGRPAWLRGTGPAPVDDAAADAYVARQVKRDPDLWVVEFEAPDLQPPFEGTLL</sequence>
<evidence type="ECO:0000313" key="1">
    <source>
        <dbReference type="EMBL" id="SDD71643.1"/>
    </source>
</evidence>
<dbReference type="Gene3D" id="3.40.1530.20">
    <property type="entry name" value="Protein of unknown function (DUF1491)"/>
    <property type="match status" value="1"/>
</dbReference>
<reference evidence="1 2" key="1">
    <citation type="submission" date="2016-10" db="EMBL/GenBank/DDBJ databases">
        <authorList>
            <person name="de Groot N.N."/>
        </authorList>
    </citation>
    <scope>NUCLEOTIDE SEQUENCE [LARGE SCALE GENOMIC DNA]</scope>
    <source>
        <strain evidence="1 2">CPCC 100156</strain>
    </source>
</reference>
<dbReference type="Proteomes" id="UP000198925">
    <property type="component" value="Unassembled WGS sequence"/>
</dbReference>
<proteinExistence type="predicted"/>
<accession>A0A1G6X149</accession>
<keyword evidence="2" id="KW-1185">Reference proteome</keyword>
<protein>
    <recommendedName>
        <fullName evidence="3">DUF1491 domain-containing protein</fullName>
    </recommendedName>
</protein>
<dbReference type="InterPro" id="IPR009964">
    <property type="entry name" value="DUF1491"/>
</dbReference>
<dbReference type="Pfam" id="PF07372">
    <property type="entry name" value="DUF1491"/>
    <property type="match status" value="1"/>
</dbReference>
<gene>
    <name evidence="1" type="ORF">SAMN04487779_1011126</name>
</gene>
<organism evidence="1 2">
    <name type="scientific">Belnapia rosea</name>
    <dbReference type="NCBI Taxonomy" id="938405"/>
    <lineage>
        <taxon>Bacteria</taxon>
        <taxon>Pseudomonadati</taxon>
        <taxon>Pseudomonadota</taxon>
        <taxon>Alphaproteobacteria</taxon>
        <taxon>Acetobacterales</taxon>
        <taxon>Roseomonadaceae</taxon>
        <taxon>Belnapia</taxon>
    </lineage>
</organism>
<name>A0A1G6X149_9PROT</name>
<evidence type="ECO:0008006" key="3">
    <source>
        <dbReference type="Google" id="ProtNLM"/>
    </source>
</evidence>
<dbReference type="AlphaFoldDB" id="A0A1G6X149"/>
<evidence type="ECO:0000313" key="2">
    <source>
        <dbReference type="Proteomes" id="UP000198925"/>
    </source>
</evidence>
<dbReference type="STRING" id="938405.SAMN02927895_03110"/>